<keyword evidence="2" id="KW-0479">Metal-binding</keyword>
<reference evidence="9" key="2">
    <citation type="submission" date="2017-02" db="UniProtKB">
        <authorList>
            <consortium name="WormBaseParasite"/>
        </authorList>
    </citation>
    <scope>IDENTIFICATION</scope>
</reference>
<keyword evidence="8" id="KW-1185">Reference proteome</keyword>
<dbReference type="WBParaSite" id="ACAC_0001401801-mRNA-1">
    <property type="protein sequence ID" value="ACAC_0001401801-mRNA-1"/>
    <property type="gene ID" value="ACAC_0001401801"/>
</dbReference>
<evidence type="ECO:0000256" key="4">
    <source>
        <dbReference type="ARBA" id="ARBA00022964"/>
    </source>
</evidence>
<feature type="domain" description="Prolyl 4-hydroxylase alpha subunit" evidence="7">
    <location>
        <begin position="1"/>
        <end position="147"/>
    </location>
</feature>
<dbReference type="PANTHER" id="PTHR10869">
    <property type="entry name" value="PROLYL 4-HYDROXYLASE ALPHA SUBUNIT"/>
    <property type="match status" value="1"/>
</dbReference>
<protein>
    <submittedName>
        <fullName evidence="9">P4Hc domain-containing protein</fullName>
    </submittedName>
</protein>
<organism evidence="8 9">
    <name type="scientific">Angiostrongylus cantonensis</name>
    <name type="common">Rat lungworm</name>
    <dbReference type="NCBI Taxonomy" id="6313"/>
    <lineage>
        <taxon>Eukaryota</taxon>
        <taxon>Metazoa</taxon>
        <taxon>Ecdysozoa</taxon>
        <taxon>Nematoda</taxon>
        <taxon>Chromadorea</taxon>
        <taxon>Rhabditida</taxon>
        <taxon>Rhabditina</taxon>
        <taxon>Rhabditomorpha</taxon>
        <taxon>Strongyloidea</taxon>
        <taxon>Metastrongylidae</taxon>
        <taxon>Angiostrongylus</taxon>
    </lineage>
</organism>
<evidence type="ECO:0000256" key="1">
    <source>
        <dbReference type="ARBA" id="ARBA00001961"/>
    </source>
</evidence>
<dbReference type="GO" id="GO:0031418">
    <property type="term" value="F:L-ascorbic acid binding"/>
    <property type="evidence" value="ECO:0007669"/>
    <property type="project" value="UniProtKB-KW"/>
</dbReference>
<evidence type="ECO:0000256" key="2">
    <source>
        <dbReference type="ARBA" id="ARBA00022723"/>
    </source>
</evidence>
<dbReference type="Gene3D" id="2.60.120.620">
    <property type="entry name" value="q2cbj1_9rhob like domain"/>
    <property type="match status" value="1"/>
</dbReference>
<keyword evidence="5" id="KW-0560">Oxidoreductase</keyword>
<comment type="cofactor">
    <cofactor evidence="1">
        <name>L-ascorbate</name>
        <dbReference type="ChEBI" id="CHEBI:38290"/>
    </cofactor>
</comment>
<accession>A0A0K0DQH9</accession>
<keyword evidence="4" id="KW-0223">Dioxygenase</keyword>
<proteinExistence type="predicted"/>
<dbReference type="GO" id="GO:0005783">
    <property type="term" value="C:endoplasmic reticulum"/>
    <property type="evidence" value="ECO:0007669"/>
    <property type="project" value="TreeGrafter"/>
</dbReference>
<evidence type="ECO:0000313" key="8">
    <source>
        <dbReference type="Proteomes" id="UP000035642"/>
    </source>
</evidence>
<evidence type="ECO:0000256" key="6">
    <source>
        <dbReference type="ARBA" id="ARBA00023004"/>
    </source>
</evidence>
<dbReference type="SMART" id="SM00702">
    <property type="entry name" value="P4Hc"/>
    <property type="match status" value="1"/>
</dbReference>
<evidence type="ECO:0000259" key="7">
    <source>
        <dbReference type="SMART" id="SM00702"/>
    </source>
</evidence>
<dbReference type="GO" id="GO:0005506">
    <property type="term" value="F:iron ion binding"/>
    <property type="evidence" value="ECO:0007669"/>
    <property type="project" value="InterPro"/>
</dbReference>
<dbReference type="STRING" id="6313.A0A0K0DQH9"/>
<dbReference type="PANTHER" id="PTHR10869:SF156">
    <property type="entry name" value="PROLYL 4-HYDROXYLASE SUBUNIT ALPHA-2"/>
    <property type="match status" value="1"/>
</dbReference>
<evidence type="ECO:0000256" key="5">
    <source>
        <dbReference type="ARBA" id="ARBA00023002"/>
    </source>
</evidence>
<reference evidence="8" key="1">
    <citation type="submission" date="2012-09" db="EMBL/GenBank/DDBJ databases">
        <authorList>
            <person name="Martin A.A."/>
        </authorList>
    </citation>
    <scope>NUCLEOTIDE SEQUENCE</scope>
</reference>
<dbReference type="AlphaFoldDB" id="A0A0K0DQH9"/>
<dbReference type="InterPro" id="IPR045054">
    <property type="entry name" value="P4HA-like"/>
</dbReference>
<keyword evidence="3" id="KW-0847">Vitamin C</keyword>
<keyword evidence="6" id="KW-0408">Iron</keyword>
<sequence length="180" mass="20875">MMLFLKNQLRRECVNQIQLGRIIVFLFYFLNQVRFREAKGSHTERMAIYSKLHVSLHLQDLSSLEKLMTVFEMLVVLIPGSGVFQMTKPERGGATVFNNLGTAVFPSKYDALFWYNLMRSGEGDLRTRHAACPVLLGVKWVSNKWIHERGQEFTRPCGLDEDVQEYFVGDLTPRSRKSRK</sequence>
<dbReference type="Proteomes" id="UP000035642">
    <property type="component" value="Unassembled WGS sequence"/>
</dbReference>
<dbReference type="InterPro" id="IPR006620">
    <property type="entry name" value="Pro_4_hyd_alph"/>
</dbReference>
<evidence type="ECO:0000313" key="9">
    <source>
        <dbReference type="WBParaSite" id="ACAC_0001401801-mRNA-1"/>
    </source>
</evidence>
<dbReference type="GO" id="GO:0004656">
    <property type="term" value="F:procollagen-proline 4-dioxygenase activity"/>
    <property type="evidence" value="ECO:0007669"/>
    <property type="project" value="TreeGrafter"/>
</dbReference>
<name>A0A0K0DQH9_ANGCA</name>
<evidence type="ECO:0000256" key="3">
    <source>
        <dbReference type="ARBA" id="ARBA00022896"/>
    </source>
</evidence>